<organism evidence="11 12">
    <name type="scientific">Candidatus Jorgensenbacteria bacterium GW2011_GWA1_48_11</name>
    <dbReference type="NCBI Taxonomy" id="1618660"/>
    <lineage>
        <taxon>Bacteria</taxon>
        <taxon>Candidatus Joergenseniibacteriota</taxon>
    </lineage>
</organism>
<evidence type="ECO:0000256" key="7">
    <source>
        <dbReference type="HAMAP-Rule" id="MF_00145"/>
    </source>
</evidence>
<comment type="catalytic activity">
    <reaction evidence="1 7 10">
        <text>(2R)-3-phosphoglycerate + ATP = (2R)-3-phospho-glyceroyl phosphate + ADP</text>
        <dbReference type="Rhea" id="RHEA:14801"/>
        <dbReference type="ChEBI" id="CHEBI:30616"/>
        <dbReference type="ChEBI" id="CHEBI:57604"/>
        <dbReference type="ChEBI" id="CHEBI:58272"/>
        <dbReference type="ChEBI" id="CHEBI:456216"/>
        <dbReference type="EC" id="2.7.2.3"/>
    </reaction>
</comment>
<dbReference type="InterPro" id="IPR036043">
    <property type="entry name" value="Phosphoglycerate_kinase_sf"/>
</dbReference>
<keyword evidence="6 7" id="KW-0067">ATP-binding</keyword>
<evidence type="ECO:0000256" key="4">
    <source>
        <dbReference type="ARBA" id="ARBA00022741"/>
    </source>
</evidence>
<dbReference type="GO" id="GO:0043531">
    <property type="term" value="F:ADP binding"/>
    <property type="evidence" value="ECO:0007669"/>
    <property type="project" value="TreeGrafter"/>
</dbReference>
<feature type="binding site" evidence="7 8">
    <location>
        <begin position="59"/>
        <end position="62"/>
    </location>
    <ligand>
        <name>substrate</name>
    </ligand>
</feature>
<feature type="binding site" evidence="7">
    <location>
        <position position="150"/>
    </location>
    <ligand>
        <name>substrate</name>
    </ligand>
</feature>
<keyword evidence="3 7" id="KW-0808">Transferase</keyword>
<dbReference type="HAMAP" id="MF_00145">
    <property type="entry name" value="Phosphoglyc_kinase"/>
    <property type="match status" value="1"/>
</dbReference>
<dbReference type="PANTHER" id="PTHR11406:SF23">
    <property type="entry name" value="PHOSPHOGLYCERATE KINASE 1, CHLOROPLASTIC-RELATED"/>
    <property type="match status" value="1"/>
</dbReference>
<dbReference type="PIRSF" id="PIRSF000724">
    <property type="entry name" value="Pgk"/>
    <property type="match status" value="1"/>
</dbReference>
<dbReference type="GO" id="GO:0004618">
    <property type="term" value="F:phosphoglycerate kinase activity"/>
    <property type="evidence" value="ECO:0007669"/>
    <property type="project" value="UniProtKB-UniRule"/>
</dbReference>
<comment type="caution">
    <text evidence="7">Lacks conserved residue(s) required for the propagation of feature annotation.</text>
</comment>
<comment type="subunit">
    <text evidence="7">Monomer.</text>
</comment>
<dbReference type="UniPathway" id="UPA00109">
    <property type="reaction ID" value="UER00185"/>
</dbReference>
<feature type="binding site" evidence="7 9">
    <location>
        <position position="200"/>
    </location>
    <ligand>
        <name>ATP</name>
        <dbReference type="ChEBI" id="CHEBI:30616"/>
    </ligand>
</feature>
<dbReference type="SUPFAM" id="SSF53748">
    <property type="entry name" value="Phosphoglycerate kinase"/>
    <property type="match status" value="1"/>
</dbReference>
<evidence type="ECO:0000256" key="3">
    <source>
        <dbReference type="ARBA" id="ARBA00022679"/>
    </source>
</evidence>
<protein>
    <recommendedName>
        <fullName evidence="2 7">Phosphoglycerate kinase</fullName>
        <ecNumber evidence="2 7">2.7.2.3</ecNumber>
    </recommendedName>
</protein>
<feature type="binding site" evidence="7">
    <location>
        <begin position="324"/>
        <end position="327"/>
    </location>
    <ligand>
        <name>ATP</name>
        <dbReference type="ChEBI" id="CHEBI:30616"/>
    </ligand>
</feature>
<dbReference type="PATRIC" id="fig|1618660.3.peg.503"/>
<reference evidence="11 12" key="1">
    <citation type="journal article" date="2015" name="Nature">
        <title>rRNA introns, odd ribosomes, and small enigmatic genomes across a large radiation of phyla.</title>
        <authorList>
            <person name="Brown C.T."/>
            <person name="Hug L.A."/>
            <person name="Thomas B.C."/>
            <person name="Sharon I."/>
            <person name="Castelle C.J."/>
            <person name="Singh A."/>
            <person name="Wilkins M.J."/>
            <person name="Williams K.H."/>
            <person name="Banfield J.F."/>
        </authorList>
    </citation>
    <scope>NUCLEOTIDE SEQUENCE [LARGE SCALE GENOMIC DNA]</scope>
</reference>
<feature type="binding site" evidence="7">
    <location>
        <position position="36"/>
    </location>
    <ligand>
        <name>substrate</name>
    </ligand>
</feature>
<accession>A0A0G1UB41</accession>
<evidence type="ECO:0000256" key="2">
    <source>
        <dbReference type="ARBA" id="ARBA00013061"/>
    </source>
</evidence>
<feature type="binding site" evidence="7">
    <location>
        <position position="117"/>
    </location>
    <ligand>
        <name>substrate</name>
    </ligand>
</feature>
<keyword evidence="4 7" id="KW-0547">Nucleotide-binding</keyword>
<name>A0A0G1UB41_9BACT</name>
<dbReference type="GO" id="GO:0006096">
    <property type="term" value="P:glycolytic process"/>
    <property type="evidence" value="ECO:0007669"/>
    <property type="project" value="UniProtKB-UniRule"/>
</dbReference>
<dbReference type="PRINTS" id="PR00477">
    <property type="entry name" value="PHGLYCKINASE"/>
</dbReference>
<comment type="pathway">
    <text evidence="7">Carbohydrate degradation; glycolysis; pyruvate from D-glyceraldehyde 3-phosphate: step 2/5.</text>
</comment>
<keyword evidence="5 7" id="KW-0418">Kinase</keyword>
<feature type="binding site" evidence="7 8">
    <location>
        <begin position="23"/>
        <end position="25"/>
    </location>
    <ligand>
        <name>substrate</name>
    </ligand>
</feature>
<dbReference type="GO" id="GO:0005829">
    <property type="term" value="C:cytosol"/>
    <property type="evidence" value="ECO:0007669"/>
    <property type="project" value="TreeGrafter"/>
</dbReference>
<proteinExistence type="inferred from homology"/>
<dbReference type="Gene3D" id="3.40.50.1260">
    <property type="entry name" value="Phosphoglycerate kinase, N-terminal domain"/>
    <property type="match status" value="2"/>
</dbReference>
<dbReference type="AlphaFoldDB" id="A0A0G1UB41"/>
<dbReference type="GO" id="GO:0005524">
    <property type="term" value="F:ATP binding"/>
    <property type="evidence" value="ECO:0007669"/>
    <property type="project" value="UniProtKB-KW"/>
</dbReference>
<feature type="binding site" evidence="7 9">
    <location>
        <position position="298"/>
    </location>
    <ligand>
        <name>ATP</name>
        <dbReference type="ChEBI" id="CHEBI:30616"/>
    </ligand>
</feature>
<dbReference type="GO" id="GO:0006094">
    <property type="term" value="P:gluconeogenesis"/>
    <property type="evidence" value="ECO:0007669"/>
    <property type="project" value="TreeGrafter"/>
</dbReference>
<dbReference type="EMBL" id="LCPF01000002">
    <property type="protein sequence ID" value="KKU91327.1"/>
    <property type="molecule type" value="Genomic_DNA"/>
</dbReference>
<feature type="binding site" evidence="8">
    <location>
        <position position="36"/>
    </location>
    <ligand>
        <name>(2R)-3-phosphoglycerate</name>
        <dbReference type="ChEBI" id="CHEBI:58272"/>
    </ligand>
</feature>
<evidence type="ECO:0000256" key="5">
    <source>
        <dbReference type="ARBA" id="ARBA00022777"/>
    </source>
</evidence>
<comment type="similarity">
    <text evidence="7 10">Belongs to the phosphoglycerate kinase family.</text>
</comment>
<dbReference type="PANTHER" id="PTHR11406">
    <property type="entry name" value="PHOSPHOGLYCERATE KINASE"/>
    <property type="match status" value="1"/>
</dbReference>
<dbReference type="InterPro" id="IPR015824">
    <property type="entry name" value="Phosphoglycerate_kinase_N"/>
</dbReference>
<gene>
    <name evidence="7" type="primary">pgk</name>
    <name evidence="11" type="ORF">UY23_C0002G0066</name>
</gene>
<evidence type="ECO:0000256" key="9">
    <source>
        <dbReference type="PIRSR" id="PIRSR000724-2"/>
    </source>
</evidence>
<dbReference type="InterPro" id="IPR001576">
    <property type="entry name" value="Phosphoglycerate_kinase"/>
</dbReference>
<dbReference type="EC" id="2.7.2.3" evidence="2 7"/>
<evidence type="ECO:0000256" key="6">
    <source>
        <dbReference type="ARBA" id="ARBA00022840"/>
    </source>
</evidence>
<comment type="subcellular location">
    <subcellularLocation>
        <location evidence="7">Cytoplasm</location>
    </subcellularLocation>
</comment>
<evidence type="ECO:0000313" key="11">
    <source>
        <dbReference type="EMBL" id="KKU91327.1"/>
    </source>
</evidence>
<feature type="binding site" evidence="8">
    <location>
        <position position="117"/>
    </location>
    <ligand>
        <name>(2R)-3-phosphoglycerate</name>
        <dbReference type="ChEBI" id="CHEBI:58272"/>
    </ligand>
</feature>
<keyword evidence="7" id="KW-0963">Cytoplasm</keyword>
<evidence type="ECO:0000313" key="12">
    <source>
        <dbReference type="Proteomes" id="UP000034956"/>
    </source>
</evidence>
<comment type="caution">
    <text evidence="11">The sequence shown here is derived from an EMBL/GenBank/DDBJ whole genome shotgun (WGS) entry which is preliminary data.</text>
</comment>
<dbReference type="Pfam" id="PF00162">
    <property type="entry name" value="PGK"/>
    <property type="match status" value="1"/>
</dbReference>
<evidence type="ECO:0000256" key="10">
    <source>
        <dbReference type="RuleBase" id="RU000532"/>
    </source>
</evidence>
<dbReference type="Proteomes" id="UP000034956">
    <property type="component" value="Unassembled WGS sequence"/>
</dbReference>
<feature type="binding site" evidence="8">
    <location>
        <position position="150"/>
    </location>
    <ligand>
        <name>(2R)-3-phosphoglycerate</name>
        <dbReference type="ChEBI" id="CHEBI:58272"/>
    </ligand>
</feature>
<sequence>MLRYMSAKNLKKWRGQIGLLRVDLNIEPSQEESAYRLKAILPAIKLLLKNKNKIVILSHRGRPKWKDSKYSLSPLAKILEKRLGQKIKFLPFGNNFRGLRRDIDLSKNKIFLLENLRFWPGEAKNSPVFAKKLAILGDFYVNEAFAASHRKNASISVLPRFLPHYAGLSLASEMKNLDLAMRKYKHPLTLIIGGAKAIDKLGVIKYFLNKADRVLLGGGPANTFFKALGLDIRNSLFDPDAIPPIKKYLHNQKIILPSDFRANKDKILDIGPRTTVEFISLVKKSKTIIWNGPVGLFEKKGFERGSYQLAKAVARNRGFTLVGGGETTTIILKLGLENKIKFVSTGGGAMLDYLSGKKLPGIEILKR</sequence>
<evidence type="ECO:0000256" key="8">
    <source>
        <dbReference type="PIRSR" id="PIRSR000724-1"/>
    </source>
</evidence>
<evidence type="ECO:0000256" key="1">
    <source>
        <dbReference type="ARBA" id="ARBA00000642"/>
    </source>
</evidence>
<keyword evidence="7" id="KW-0324">Glycolysis</keyword>